<feature type="transmembrane region" description="Helical" evidence="6">
    <location>
        <begin position="161"/>
        <end position="178"/>
    </location>
</feature>
<dbReference type="AlphaFoldDB" id="A0A178ILC3"/>
<dbReference type="InterPro" id="IPR019108">
    <property type="entry name" value="Caa3_assmbl_CtaG-rel"/>
</dbReference>
<proteinExistence type="predicted"/>
<evidence type="ECO:0000256" key="1">
    <source>
        <dbReference type="ARBA" id="ARBA00004651"/>
    </source>
</evidence>
<evidence type="ECO:0000256" key="3">
    <source>
        <dbReference type="ARBA" id="ARBA00022692"/>
    </source>
</evidence>
<evidence type="ECO:0000256" key="5">
    <source>
        <dbReference type="ARBA" id="ARBA00023136"/>
    </source>
</evidence>
<comment type="caution">
    <text evidence="7">The sequence shown here is derived from an EMBL/GenBank/DDBJ whole genome shotgun (WGS) entry which is preliminary data.</text>
</comment>
<organism evidence="7 8">
    <name type="scientific">Termitidicoccus mucosus</name>
    <dbReference type="NCBI Taxonomy" id="1184151"/>
    <lineage>
        <taxon>Bacteria</taxon>
        <taxon>Pseudomonadati</taxon>
        <taxon>Verrucomicrobiota</taxon>
        <taxon>Opitutia</taxon>
        <taxon>Opitutales</taxon>
        <taxon>Opitutaceae</taxon>
        <taxon>Termitidicoccus</taxon>
    </lineage>
</organism>
<keyword evidence="8" id="KW-1185">Reference proteome</keyword>
<keyword evidence="5 6" id="KW-0472">Membrane</keyword>
<evidence type="ECO:0000256" key="4">
    <source>
        <dbReference type="ARBA" id="ARBA00022989"/>
    </source>
</evidence>
<dbReference type="STRING" id="1184151.AW736_06755"/>
<gene>
    <name evidence="7" type="ORF">AW736_06755</name>
</gene>
<feature type="transmembrane region" description="Helical" evidence="6">
    <location>
        <begin position="23"/>
        <end position="39"/>
    </location>
</feature>
<feature type="transmembrane region" description="Helical" evidence="6">
    <location>
        <begin position="242"/>
        <end position="265"/>
    </location>
</feature>
<accession>A0A178ILC3</accession>
<feature type="transmembrane region" description="Helical" evidence="6">
    <location>
        <begin position="126"/>
        <end position="149"/>
    </location>
</feature>
<feature type="transmembrane region" description="Helical" evidence="6">
    <location>
        <begin position="60"/>
        <end position="76"/>
    </location>
</feature>
<evidence type="ECO:0000256" key="2">
    <source>
        <dbReference type="ARBA" id="ARBA00022475"/>
    </source>
</evidence>
<sequence length="272" mass="30592">MFVSLCRTCFLAMIDWRHWHNEPHLVGGLILLGWLYAVLTGPLRPRIAPADTPSYPKKNALWFYSALLVFYLAVGSPLDQVGERFLLSAHMVQHQLLIYVAAPLFLAGIPPWLAQPVTARPALRPLLRVILHPVVCGIVFVLTLSLWHAPFFYEAALQNKTVHIIEHVMFFGAALFYWRPVLSPSPEFPPLRPGLRILYLVAVTIAMTPVFAFIAFSGDVLYPTYEYAPRLFALLSPKEDQLLAAGIMKLGDMAVVVLLSGVAFWRWCREAA</sequence>
<keyword evidence="2" id="KW-1003">Cell membrane</keyword>
<feature type="transmembrane region" description="Helical" evidence="6">
    <location>
        <begin position="96"/>
        <end position="114"/>
    </location>
</feature>
<name>A0A178ILC3_9BACT</name>
<dbReference type="EMBL" id="LRRQ01000052">
    <property type="protein sequence ID" value="OAM90692.1"/>
    <property type="molecule type" value="Genomic_DNA"/>
</dbReference>
<dbReference type="Pfam" id="PF09678">
    <property type="entry name" value="Caa3_CtaG"/>
    <property type="match status" value="1"/>
</dbReference>
<comment type="subcellular location">
    <subcellularLocation>
        <location evidence="1">Cell membrane</location>
        <topology evidence="1">Multi-pass membrane protein</topology>
    </subcellularLocation>
</comment>
<feature type="transmembrane region" description="Helical" evidence="6">
    <location>
        <begin position="198"/>
        <end position="222"/>
    </location>
</feature>
<evidence type="ECO:0000256" key="6">
    <source>
        <dbReference type="SAM" id="Phobius"/>
    </source>
</evidence>
<protein>
    <recommendedName>
        <fullName evidence="9">Cytochrome c oxidase assembly protein</fullName>
    </recommendedName>
</protein>
<keyword evidence="3 6" id="KW-0812">Transmembrane</keyword>
<dbReference type="GO" id="GO:0005886">
    <property type="term" value="C:plasma membrane"/>
    <property type="evidence" value="ECO:0007669"/>
    <property type="project" value="UniProtKB-SubCell"/>
</dbReference>
<evidence type="ECO:0000313" key="7">
    <source>
        <dbReference type="EMBL" id="OAM90692.1"/>
    </source>
</evidence>
<evidence type="ECO:0000313" key="8">
    <source>
        <dbReference type="Proteomes" id="UP000078486"/>
    </source>
</evidence>
<evidence type="ECO:0008006" key="9">
    <source>
        <dbReference type="Google" id="ProtNLM"/>
    </source>
</evidence>
<dbReference type="Proteomes" id="UP000078486">
    <property type="component" value="Unassembled WGS sequence"/>
</dbReference>
<keyword evidence="4 6" id="KW-1133">Transmembrane helix</keyword>
<reference evidence="7 8" key="1">
    <citation type="submission" date="2016-01" db="EMBL/GenBank/DDBJ databases">
        <title>High potential of lignocellulose degradation of a new Verrucomicrobia species.</title>
        <authorList>
            <person name="Wang Y."/>
            <person name="Shi Y."/>
            <person name="Qiu Z."/>
            <person name="Liu S."/>
            <person name="Yang H."/>
        </authorList>
    </citation>
    <scope>NUCLEOTIDE SEQUENCE [LARGE SCALE GENOMIC DNA]</scope>
    <source>
        <strain evidence="7 8">TSB47</strain>
    </source>
</reference>